<evidence type="ECO:0000313" key="2">
    <source>
        <dbReference type="Proteomes" id="UP000553034"/>
    </source>
</evidence>
<evidence type="ECO:0000313" key="1">
    <source>
        <dbReference type="EMBL" id="MBB4118030.1"/>
    </source>
</evidence>
<protein>
    <submittedName>
        <fullName evidence="1">4-hydroxy-3-methylbut-2-enyl diphosphate reductase IspH</fullName>
    </submittedName>
</protein>
<keyword evidence="2" id="KW-1185">Reference proteome</keyword>
<sequence>MSRPEIAIQKEIVKNNYVKRTQRDYSMSFVDELKAYYDDRIFKLRKRTRTKK</sequence>
<gene>
    <name evidence="1" type="ORF">GGR32_000302</name>
</gene>
<dbReference type="EMBL" id="JACIFO010000001">
    <property type="protein sequence ID" value="MBB4118030.1"/>
    <property type="molecule type" value="Genomic_DNA"/>
</dbReference>
<accession>A0A840EM16</accession>
<proteinExistence type="predicted"/>
<dbReference type="RefSeq" id="WP_221403672.1">
    <property type="nucleotide sequence ID" value="NZ_JACIFO010000001.1"/>
</dbReference>
<dbReference type="AlphaFoldDB" id="A0A840EM16"/>
<comment type="caution">
    <text evidence="1">The sequence shown here is derived from an EMBL/GenBank/DDBJ whole genome shotgun (WGS) entry which is preliminary data.</text>
</comment>
<dbReference type="Proteomes" id="UP000553034">
    <property type="component" value="Unassembled WGS sequence"/>
</dbReference>
<name>A0A840EM16_9FLAO</name>
<organism evidence="1 2">
    <name type="scientific">Mesonia hippocampi</name>
    <dbReference type="NCBI Taxonomy" id="1628250"/>
    <lineage>
        <taxon>Bacteria</taxon>
        <taxon>Pseudomonadati</taxon>
        <taxon>Bacteroidota</taxon>
        <taxon>Flavobacteriia</taxon>
        <taxon>Flavobacteriales</taxon>
        <taxon>Flavobacteriaceae</taxon>
        <taxon>Mesonia</taxon>
    </lineage>
</organism>
<reference evidence="1 2" key="1">
    <citation type="submission" date="2020-08" db="EMBL/GenBank/DDBJ databases">
        <title>Genomic Encyclopedia of Type Strains, Phase IV (KMG-IV): sequencing the most valuable type-strain genomes for metagenomic binning, comparative biology and taxonomic classification.</title>
        <authorList>
            <person name="Goeker M."/>
        </authorList>
    </citation>
    <scope>NUCLEOTIDE SEQUENCE [LARGE SCALE GENOMIC DNA]</scope>
    <source>
        <strain evidence="1 2">DSM 29568</strain>
    </source>
</reference>